<dbReference type="AlphaFoldDB" id="A0AAI8FDJ6"/>
<evidence type="ECO:0000256" key="13">
    <source>
        <dbReference type="PIRSR" id="PIRSR606262-2"/>
    </source>
</evidence>
<evidence type="ECO:0000256" key="14">
    <source>
        <dbReference type="PIRSR" id="PIRSR606262-3"/>
    </source>
</evidence>
<dbReference type="GO" id="GO:0005829">
    <property type="term" value="C:cytosol"/>
    <property type="evidence" value="ECO:0007669"/>
    <property type="project" value="TreeGrafter"/>
</dbReference>
<keyword evidence="7 15" id="KW-0378">Hydrolase</keyword>
<comment type="function">
    <text evidence="2 15">This enzyme scavenges exogenous and endogenous cytidine and 2'-deoxycytidine for UMP synthesis.</text>
</comment>
<comment type="similarity">
    <text evidence="3 15">Belongs to the cytidine and deoxycytidylate deaminase family.</text>
</comment>
<proteinExistence type="inferred from homology"/>
<dbReference type="GeneID" id="93248466"/>
<evidence type="ECO:0000313" key="18">
    <source>
        <dbReference type="Proteomes" id="UP000009399"/>
    </source>
</evidence>
<dbReference type="Pfam" id="PF00383">
    <property type="entry name" value="dCMP_cyt_deam_1"/>
    <property type="match status" value="1"/>
</dbReference>
<feature type="binding site" evidence="14">
    <location>
        <position position="86"/>
    </location>
    <ligand>
        <name>Zn(2+)</name>
        <dbReference type="ChEBI" id="CHEBI:29105"/>
        <note>catalytic</note>
    </ligand>
</feature>
<reference evidence="17 18" key="1">
    <citation type="journal article" date="2013" name="Genome Announc.">
        <title>Complete Genome Sequence of Mycoplasma hyorhinis Strain SK76.</title>
        <authorList>
            <person name="Goodison S."/>
            <person name="Urquidi V."/>
            <person name="Kumar D."/>
            <person name="Reyes L."/>
            <person name="Rosser C.J."/>
        </authorList>
    </citation>
    <scope>NUCLEOTIDE SEQUENCE [LARGE SCALE GENOMIC DNA]</scope>
    <source>
        <strain evidence="17 18">SK76</strain>
    </source>
</reference>
<dbReference type="InterPro" id="IPR002125">
    <property type="entry name" value="CMP_dCMP_dom"/>
</dbReference>
<evidence type="ECO:0000256" key="6">
    <source>
        <dbReference type="ARBA" id="ARBA00022723"/>
    </source>
</evidence>
<dbReference type="InterPro" id="IPR016192">
    <property type="entry name" value="APOBEC/CMP_deaminase_Zn-bd"/>
</dbReference>
<evidence type="ECO:0000256" key="11">
    <source>
        <dbReference type="ARBA" id="ARBA00049558"/>
    </source>
</evidence>
<gene>
    <name evidence="17" type="ORF">MOS_350</name>
</gene>
<evidence type="ECO:0000259" key="16">
    <source>
        <dbReference type="PROSITE" id="PS51747"/>
    </source>
</evidence>
<evidence type="ECO:0000256" key="10">
    <source>
        <dbReference type="ARBA" id="ARBA00049252"/>
    </source>
</evidence>
<evidence type="ECO:0000256" key="7">
    <source>
        <dbReference type="ARBA" id="ARBA00022801"/>
    </source>
</evidence>
<dbReference type="Proteomes" id="UP000009399">
    <property type="component" value="Chromosome"/>
</dbReference>
<dbReference type="PROSITE" id="PS00903">
    <property type="entry name" value="CYT_DCMP_DEAMINASES_1"/>
    <property type="match status" value="1"/>
</dbReference>
<feature type="active site" description="Proton donor" evidence="12">
    <location>
        <position position="50"/>
    </location>
</feature>
<dbReference type="EC" id="3.5.4.5" evidence="4 15"/>
<evidence type="ECO:0000313" key="17">
    <source>
        <dbReference type="EMBL" id="AFX74275.1"/>
    </source>
</evidence>
<dbReference type="InterPro" id="IPR050202">
    <property type="entry name" value="Cyt/Deoxycyt_deaminase"/>
</dbReference>
<protein>
    <recommendedName>
        <fullName evidence="5 15">Cytidine deaminase</fullName>
        <ecNumber evidence="4 15">3.5.4.5</ecNumber>
    </recommendedName>
    <alternativeName>
        <fullName evidence="9 15">Cytidine aminohydrolase</fullName>
    </alternativeName>
</protein>
<dbReference type="GO" id="GO:0055086">
    <property type="term" value="P:nucleobase-containing small molecule metabolic process"/>
    <property type="evidence" value="ECO:0007669"/>
    <property type="project" value="UniProtKB-ARBA"/>
</dbReference>
<comment type="catalytic activity">
    <reaction evidence="11 15">
        <text>cytidine + H2O + H(+) = uridine + NH4(+)</text>
        <dbReference type="Rhea" id="RHEA:16069"/>
        <dbReference type="ChEBI" id="CHEBI:15377"/>
        <dbReference type="ChEBI" id="CHEBI:15378"/>
        <dbReference type="ChEBI" id="CHEBI:16704"/>
        <dbReference type="ChEBI" id="CHEBI:17562"/>
        <dbReference type="ChEBI" id="CHEBI:28938"/>
        <dbReference type="EC" id="3.5.4.5"/>
    </reaction>
</comment>
<accession>A0AAI8FDJ6</accession>
<dbReference type="InterPro" id="IPR006262">
    <property type="entry name" value="Cyt_deam_tetra"/>
</dbReference>
<dbReference type="NCBIfam" id="NF004064">
    <property type="entry name" value="PRK05578.1"/>
    <property type="match status" value="1"/>
</dbReference>
<dbReference type="EMBL" id="CP003914">
    <property type="protein sequence ID" value="AFX74275.1"/>
    <property type="molecule type" value="Genomic_DNA"/>
</dbReference>
<dbReference type="SUPFAM" id="SSF53927">
    <property type="entry name" value="Cytidine deaminase-like"/>
    <property type="match status" value="1"/>
</dbReference>
<dbReference type="GO" id="GO:0008270">
    <property type="term" value="F:zinc ion binding"/>
    <property type="evidence" value="ECO:0007669"/>
    <property type="project" value="UniProtKB-UniRule"/>
</dbReference>
<dbReference type="InterPro" id="IPR016193">
    <property type="entry name" value="Cytidine_deaminase-like"/>
</dbReference>
<dbReference type="KEGG" id="mhs:MOS_350"/>
<dbReference type="GO" id="GO:0042802">
    <property type="term" value="F:identical protein binding"/>
    <property type="evidence" value="ECO:0007669"/>
    <property type="project" value="UniProtKB-ARBA"/>
</dbReference>
<comment type="cofactor">
    <cofactor evidence="1 14 15">
        <name>Zn(2+)</name>
        <dbReference type="ChEBI" id="CHEBI:29105"/>
    </cofactor>
</comment>
<evidence type="ECO:0000256" key="9">
    <source>
        <dbReference type="ARBA" id="ARBA00032005"/>
    </source>
</evidence>
<keyword evidence="6 14" id="KW-0479">Metal-binding</keyword>
<evidence type="ECO:0000256" key="5">
    <source>
        <dbReference type="ARBA" id="ARBA00018266"/>
    </source>
</evidence>
<evidence type="ECO:0000256" key="4">
    <source>
        <dbReference type="ARBA" id="ARBA00012783"/>
    </source>
</evidence>
<comment type="catalytic activity">
    <reaction evidence="10 15">
        <text>2'-deoxycytidine + H2O + H(+) = 2'-deoxyuridine + NH4(+)</text>
        <dbReference type="Rhea" id="RHEA:13433"/>
        <dbReference type="ChEBI" id="CHEBI:15377"/>
        <dbReference type="ChEBI" id="CHEBI:15378"/>
        <dbReference type="ChEBI" id="CHEBI:15698"/>
        <dbReference type="ChEBI" id="CHEBI:16450"/>
        <dbReference type="ChEBI" id="CHEBI:28938"/>
        <dbReference type="EC" id="3.5.4.5"/>
    </reaction>
</comment>
<dbReference type="PANTHER" id="PTHR11644:SF2">
    <property type="entry name" value="CYTIDINE DEAMINASE"/>
    <property type="match status" value="1"/>
</dbReference>
<keyword evidence="8 14" id="KW-0862">Zinc</keyword>
<evidence type="ECO:0000256" key="12">
    <source>
        <dbReference type="PIRSR" id="PIRSR606262-1"/>
    </source>
</evidence>
<evidence type="ECO:0000256" key="2">
    <source>
        <dbReference type="ARBA" id="ARBA00003949"/>
    </source>
</evidence>
<evidence type="ECO:0000256" key="8">
    <source>
        <dbReference type="ARBA" id="ARBA00022833"/>
    </source>
</evidence>
<dbReference type="CDD" id="cd01283">
    <property type="entry name" value="cytidine_deaminase"/>
    <property type="match status" value="1"/>
</dbReference>
<evidence type="ECO:0000256" key="15">
    <source>
        <dbReference type="RuleBase" id="RU364006"/>
    </source>
</evidence>
<feature type="domain" description="CMP/dCMP-type deaminase" evidence="16">
    <location>
        <begin position="1"/>
        <end position="125"/>
    </location>
</feature>
<dbReference type="GO" id="GO:0072527">
    <property type="term" value="P:pyrimidine-containing compound metabolic process"/>
    <property type="evidence" value="ECO:0007669"/>
    <property type="project" value="UniProtKB-ARBA"/>
</dbReference>
<feature type="binding site" evidence="14">
    <location>
        <position position="48"/>
    </location>
    <ligand>
        <name>Zn(2+)</name>
        <dbReference type="ChEBI" id="CHEBI:29105"/>
        <note>catalytic</note>
    </ligand>
</feature>
<dbReference type="NCBIfam" id="TIGR01354">
    <property type="entry name" value="cyt_deam_tetra"/>
    <property type="match status" value="1"/>
</dbReference>
<feature type="binding site" evidence="13">
    <location>
        <begin position="37"/>
        <end position="43"/>
    </location>
    <ligand>
        <name>substrate</name>
    </ligand>
</feature>
<dbReference type="RefSeq" id="WP_013302142.1">
    <property type="nucleotide sequence ID" value="NC_019552.1"/>
</dbReference>
<sequence>MFQELEKLLKITYSPYSKFPVAAVIKDAKGNIWKGVNVENAAYPSGLCAERNALFSSITYGFIPGKIQEIHILANTKEFIKPCAACLQVMIELMEYDADVYLYSITGAVEKRKLVEFLPLAFRKEFLN</sequence>
<dbReference type="Gene3D" id="3.40.140.10">
    <property type="entry name" value="Cytidine Deaminase, domain 2"/>
    <property type="match status" value="1"/>
</dbReference>
<organism evidence="17 18">
    <name type="scientific">Mesomycoplasma hyorhinis SK76</name>
    <dbReference type="NCBI Taxonomy" id="1118964"/>
    <lineage>
        <taxon>Bacteria</taxon>
        <taxon>Bacillati</taxon>
        <taxon>Mycoplasmatota</taxon>
        <taxon>Mycoplasmoidales</taxon>
        <taxon>Metamycoplasmataceae</taxon>
        <taxon>Mesomycoplasma</taxon>
    </lineage>
</organism>
<evidence type="ECO:0000256" key="1">
    <source>
        <dbReference type="ARBA" id="ARBA00001947"/>
    </source>
</evidence>
<dbReference type="PROSITE" id="PS51747">
    <property type="entry name" value="CYT_DCMP_DEAMINASES_2"/>
    <property type="match status" value="1"/>
</dbReference>
<feature type="binding site" evidence="14">
    <location>
        <position position="83"/>
    </location>
    <ligand>
        <name>Zn(2+)</name>
        <dbReference type="ChEBI" id="CHEBI:29105"/>
        <note>catalytic</note>
    </ligand>
</feature>
<dbReference type="GO" id="GO:0004126">
    <property type="term" value="F:cytidine deaminase activity"/>
    <property type="evidence" value="ECO:0007669"/>
    <property type="project" value="UniProtKB-UniRule"/>
</dbReference>
<name>A0AAI8FDJ6_MESHY</name>
<dbReference type="PANTHER" id="PTHR11644">
    <property type="entry name" value="CYTIDINE DEAMINASE"/>
    <property type="match status" value="1"/>
</dbReference>
<evidence type="ECO:0000256" key="3">
    <source>
        <dbReference type="ARBA" id="ARBA00006576"/>
    </source>
</evidence>